<sequence length="310" mass="33749">MPAGIFYCWLSRLTFSLAALRTSVDRMLESYSYSERPPSVFQATHTAEVHPGASITAQIDTIYMAVAIRITRTSQALDGRTQRIHIHPSYGSLGDLSSPTPGRPHITFIAPLPKLCLLLTIRYSSATSPLHPAGTHAKSAADVQAFDEGGVRYSPMIETLDGGGGRGIQVVSTEEGFEEASKRCVYESPSNQLFAEKTLSRSGWKHIEVQISTCGNESSVQRRFQKVVERLAQADPVVCWRLPVHSTSWSNDGMHVVAPLTGEIIEMHPAVLTESEMMAKGDTIAALSMMKMECGGGAARGESNVEGKRR</sequence>
<dbReference type="PANTHER" id="PTHR45007">
    <property type="entry name" value="CARBOXYLASE, PUTATIVE (AFU_ORTHOLOGUE AFUA_5G07570)-RELATED"/>
    <property type="match status" value="1"/>
</dbReference>
<organism evidence="3 4">
    <name type="scientific">Athelia psychrophila</name>
    <dbReference type="NCBI Taxonomy" id="1759441"/>
    <lineage>
        <taxon>Eukaryota</taxon>
        <taxon>Fungi</taxon>
        <taxon>Dikarya</taxon>
        <taxon>Basidiomycota</taxon>
        <taxon>Agaricomycotina</taxon>
        <taxon>Agaricomycetes</taxon>
        <taxon>Agaricomycetidae</taxon>
        <taxon>Atheliales</taxon>
        <taxon>Atheliaceae</taxon>
        <taxon>Athelia</taxon>
    </lineage>
</organism>
<dbReference type="Proteomes" id="UP000076532">
    <property type="component" value="Unassembled WGS sequence"/>
</dbReference>
<evidence type="ECO:0000313" key="4">
    <source>
        <dbReference type="Proteomes" id="UP000076532"/>
    </source>
</evidence>
<dbReference type="EMBL" id="KV417582">
    <property type="protein sequence ID" value="KZP17445.1"/>
    <property type="molecule type" value="Genomic_DNA"/>
</dbReference>
<dbReference type="AlphaFoldDB" id="A0A166G3X0"/>
<evidence type="ECO:0000313" key="3">
    <source>
        <dbReference type="EMBL" id="KZP17445.1"/>
    </source>
</evidence>
<feature type="chain" id="PRO_5007873745" description="Carbamoyl phosphate synthase ATP-binding domain-containing protein" evidence="1">
    <location>
        <begin position="19"/>
        <end position="310"/>
    </location>
</feature>
<proteinExistence type="predicted"/>
<name>A0A166G3X0_9AGAM</name>
<keyword evidence="4" id="KW-1185">Reference proteome</keyword>
<feature type="signal peptide" evidence="1">
    <location>
        <begin position="1"/>
        <end position="18"/>
    </location>
</feature>
<reference evidence="3 4" key="1">
    <citation type="journal article" date="2016" name="Mol. Biol. Evol.">
        <title>Comparative Genomics of Early-Diverging Mushroom-Forming Fungi Provides Insights into the Origins of Lignocellulose Decay Capabilities.</title>
        <authorList>
            <person name="Nagy L.G."/>
            <person name="Riley R."/>
            <person name="Tritt A."/>
            <person name="Adam C."/>
            <person name="Daum C."/>
            <person name="Floudas D."/>
            <person name="Sun H."/>
            <person name="Yadav J.S."/>
            <person name="Pangilinan J."/>
            <person name="Larsson K.H."/>
            <person name="Matsuura K."/>
            <person name="Barry K."/>
            <person name="Labutti K."/>
            <person name="Kuo R."/>
            <person name="Ohm R.A."/>
            <person name="Bhattacharya S.S."/>
            <person name="Shirouzu T."/>
            <person name="Yoshinaga Y."/>
            <person name="Martin F.M."/>
            <person name="Grigoriev I.V."/>
            <person name="Hibbett D.S."/>
        </authorList>
    </citation>
    <scope>NUCLEOTIDE SEQUENCE [LARGE SCALE GENOMIC DNA]</scope>
    <source>
        <strain evidence="3 4">CBS 109695</strain>
    </source>
</reference>
<evidence type="ECO:0000259" key="2">
    <source>
        <dbReference type="Pfam" id="PF02786"/>
    </source>
</evidence>
<dbReference type="SUPFAM" id="SSF56059">
    <property type="entry name" value="Glutathione synthetase ATP-binding domain-like"/>
    <property type="match status" value="1"/>
</dbReference>
<dbReference type="Gene3D" id="3.30.470.20">
    <property type="entry name" value="ATP-grasp fold, B domain"/>
    <property type="match status" value="1"/>
</dbReference>
<feature type="domain" description="Carbamoyl phosphate synthase ATP-binding" evidence="2">
    <location>
        <begin position="151"/>
        <end position="229"/>
    </location>
</feature>
<gene>
    <name evidence="3" type="ORF">FIBSPDRAFT_894200</name>
</gene>
<keyword evidence="1" id="KW-0732">Signal</keyword>
<dbReference type="STRING" id="436010.A0A166G3X0"/>
<dbReference type="InterPro" id="IPR005479">
    <property type="entry name" value="CPAse_ATP-bd"/>
</dbReference>
<dbReference type="GO" id="GO:0005524">
    <property type="term" value="F:ATP binding"/>
    <property type="evidence" value="ECO:0007669"/>
    <property type="project" value="InterPro"/>
</dbReference>
<dbReference type="OrthoDB" id="196847at2759"/>
<protein>
    <recommendedName>
        <fullName evidence="2">Carbamoyl phosphate synthase ATP-binding domain-containing protein</fullName>
    </recommendedName>
</protein>
<accession>A0A166G3X0</accession>
<evidence type="ECO:0000256" key="1">
    <source>
        <dbReference type="SAM" id="SignalP"/>
    </source>
</evidence>
<dbReference type="PANTHER" id="PTHR45007:SF1">
    <property type="entry name" value="CARBOXYLASE, PUTATIVE (AFU_ORTHOLOGUE AFUA_5G07570)-RELATED"/>
    <property type="match status" value="1"/>
</dbReference>
<dbReference type="Pfam" id="PF02786">
    <property type="entry name" value="CPSase_L_D2"/>
    <property type="match status" value="1"/>
</dbReference>